<evidence type="ECO:0000313" key="2">
    <source>
        <dbReference type="WBParaSite" id="Hba_10817"/>
    </source>
</evidence>
<dbReference type="WBParaSite" id="Hba_10817">
    <property type="protein sequence ID" value="Hba_10817"/>
    <property type="gene ID" value="Hba_10817"/>
</dbReference>
<proteinExistence type="predicted"/>
<dbReference type="AlphaFoldDB" id="A0A1I7WZU6"/>
<dbReference type="Proteomes" id="UP000095283">
    <property type="component" value="Unplaced"/>
</dbReference>
<reference evidence="2" key="1">
    <citation type="submission" date="2016-11" db="UniProtKB">
        <authorList>
            <consortium name="WormBaseParasite"/>
        </authorList>
    </citation>
    <scope>IDENTIFICATION</scope>
</reference>
<sequence>MSESHTGYFYLMRINEHLPSVVSIVGRYGVRELMRTKRESVLWIVDGYILLLSVEEAAAQYMGVSAQPPLKSSTKHRHSVHASTMQHLQISSAPSEKSNQINEHFVKNNEHFHLNCAHLFGLLFCITL</sequence>
<evidence type="ECO:0000313" key="1">
    <source>
        <dbReference type="Proteomes" id="UP000095283"/>
    </source>
</evidence>
<name>A0A1I7WZU6_HETBA</name>
<organism evidence="1 2">
    <name type="scientific">Heterorhabditis bacteriophora</name>
    <name type="common">Entomopathogenic nematode worm</name>
    <dbReference type="NCBI Taxonomy" id="37862"/>
    <lineage>
        <taxon>Eukaryota</taxon>
        <taxon>Metazoa</taxon>
        <taxon>Ecdysozoa</taxon>
        <taxon>Nematoda</taxon>
        <taxon>Chromadorea</taxon>
        <taxon>Rhabditida</taxon>
        <taxon>Rhabditina</taxon>
        <taxon>Rhabditomorpha</taxon>
        <taxon>Strongyloidea</taxon>
        <taxon>Heterorhabditidae</taxon>
        <taxon>Heterorhabditis</taxon>
    </lineage>
</organism>
<protein>
    <submittedName>
        <fullName evidence="2">Guanylate cyclase domain-containing protein</fullName>
    </submittedName>
</protein>
<keyword evidence="1" id="KW-1185">Reference proteome</keyword>
<accession>A0A1I7WZU6</accession>